<dbReference type="Gene3D" id="6.20.150.10">
    <property type="match status" value="1"/>
</dbReference>
<accession>A0A1H5B8B7</accession>
<sequence>MRREELDGLQFGLVSSVDYLSCRVKVSLEEFEGLETWWLKVPQRHTKATKSRPLMPEMGEQVAVLLQRDGVNGVVLGGIYSTAEPPPVTDKDTHYLRFSDGTILTYDRATHALVVDCVGSALVKTAKTVTVQAGQPVLVVAPRVTLDTPETIVTGSLQVAGTVAITGGVTLAAGLQAVGDIQTQGKVLDQGGNSNHHSH</sequence>
<protein>
    <submittedName>
        <fullName evidence="2">Phage baseplate assembly protein V</fullName>
    </submittedName>
</protein>
<dbReference type="AlphaFoldDB" id="A0A1H5B8B7"/>
<proteinExistence type="predicted"/>
<dbReference type="Proteomes" id="UP000242849">
    <property type="component" value="Unassembled WGS sequence"/>
</dbReference>
<feature type="domain" description="Gp5/Type VI secretion system Vgr protein OB-fold" evidence="1">
    <location>
        <begin position="13"/>
        <end position="80"/>
    </location>
</feature>
<dbReference type="InterPro" id="IPR006531">
    <property type="entry name" value="Gp5/Vgr_OB"/>
</dbReference>
<dbReference type="Gene3D" id="2.40.50.230">
    <property type="entry name" value="Gp5 N-terminal domain"/>
    <property type="match status" value="1"/>
</dbReference>
<dbReference type="InterPro" id="IPR037026">
    <property type="entry name" value="Vgr_OB-fold_dom_sf"/>
</dbReference>
<organism evidence="2 3">
    <name type="scientific">Pseudomonas anguilliseptica</name>
    <dbReference type="NCBI Taxonomy" id="53406"/>
    <lineage>
        <taxon>Bacteria</taxon>
        <taxon>Pseudomonadati</taxon>
        <taxon>Pseudomonadota</taxon>
        <taxon>Gammaproteobacteria</taxon>
        <taxon>Pseudomonadales</taxon>
        <taxon>Pseudomonadaceae</taxon>
        <taxon>Pseudomonas</taxon>
    </lineage>
</organism>
<dbReference type="EMBL" id="FNSC01000001">
    <property type="protein sequence ID" value="SED50772.1"/>
    <property type="molecule type" value="Genomic_DNA"/>
</dbReference>
<dbReference type="NCBIfam" id="TIGR01644">
    <property type="entry name" value="phage_P2_V"/>
    <property type="match status" value="1"/>
</dbReference>
<name>A0A1H5B8B7_PSEAG</name>
<evidence type="ECO:0000259" key="1">
    <source>
        <dbReference type="Pfam" id="PF04717"/>
    </source>
</evidence>
<dbReference type="RefSeq" id="WP_244161161.1">
    <property type="nucleotide sequence ID" value="NZ_FNSC01000001.1"/>
</dbReference>
<dbReference type="InterPro" id="IPR013046">
    <property type="entry name" value="GpV/Gp45"/>
</dbReference>
<evidence type="ECO:0000313" key="2">
    <source>
        <dbReference type="EMBL" id="SED50772.1"/>
    </source>
</evidence>
<reference evidence="3" key="1">
    <citation type="submission" date="2016-10" db="EMBL/GenBank/DDBJ databases">
        <authorList>
            <person name="Varghese N."/>
            <person name="Submissions S."/>
        </authorList>
    </citation>
    <scope>NUCLEOTIDE SEQUENCE [LARGE SCALE GENOMIC DNA]</scope>
    <source>
        <strain evidence="3">DSM 12111</strain>
    </source>
</reference>
<dbReference type="STRING" id="53406.SAMN05421553_2785"/>
<keyword evidence="3" id="KW-1185">Reference proteome</keyword>
<dbReference type="Pfam" id="PF04717">
    <property type="entry name" value="Phage_base_V"/>
    <property type="match status" value="1"/>
</dbReference>
<gene>
    <name evidence="2" type="ORF">SAMN05421553_2785</name>
</gene>
<evidence type="ECO:0000313" key="3">
    <source>
        <dbReference type="Proteomes" id="UP000242849"/>
    </source>
</evidence>